<gene>
    <name evidence="10" type="ORF">SAMN02745118_01045</name>
</gene>
<keyword evidence="5 8" id="KW-0812">Transmembrane</keyword>
<feature type="transmembrane region" description="Helical" evidence="8">
    <location>
        <begin position="40"/>
        <end position="57"/>
    </location>
</feature>
<name>A0A1T4L5P0_9FIRM</name>
<evidence type="ECO:0000256" key="6">
    <source>
        <dbReference type="ARBA" id="ARBA00022989"/>
    </source>
</evidence>
<dbReference type="AlphaFoldDB" id="A0A1T4L5P0"/>
<comment type="subcellular location">
    <subcellularLocation>
        <location evidence="1">Cell membrane</location>
        <topology evidence="1">Multi-pass membrane protein</topology>
    </subcellularLocation>
</comment>
<keyword evidence="11" id="KW-1185">Reference proteome</keyword>
<keyword evidence="3" id="KW-0813">Transport</keyword>
<evidence type="ECO:0000256" key="4">
    <source>
        <dbReference type="ARBA" id="ARBA00022475"/>
    </source>
</evidence>
<feature type="domain" description="EamA" evidence="9">
    <location>
        <begin position="9"/>
        <end position="145"/>
    </location>
</feature>
<evidence type="ECO:0000256" key="8">
    <source>
        <dbReference type="SAM" id="Phobius"/>
    </source>
</evidence>
<sequence length="304" mass="34307">MDNNKSKLTGIFYGITAYVLWGILPLYWKALDKVAPMEILAHRILWSLVFVLVILYFQKKLHQFKEIFKSKSNLIRLIFATIFISINWGVYIWAVNTGHIVETSMGYYMNPLIVILLGVVVLKEKLNSWQIISIVMATIGVGIMTFKYGQMPWISLTLALSFALYGLMKKTISIGSTVGLAMETAILAPIALGYIIFRQVSGVGALGHVSSITTIILICSGIVTALPLLFFTKGTQRLPLSSMGYLQYISPTISLILGIFVFKEEFTTTHLISFSFIWIGLAIFTISQIRDMQLKRQRQKIERF</sequence>
<feature type="transmembrane region" description="Helical" evidence="8">
    <location>
        <begin position="268"/>
        <end position="289"/>
    </location>
</feature>
<evidence type="ECO:0000256" key="5">
    <source>
        <dbReference type="ARBA" id="ARBA00022692"/>
    </source>
</evidence>
<feature type="transmembrane region" description="Helical" evidence="8">
    <location>
        <begin position="129"/>
        <end position="146"/>
    </location>
</feature>
<dbReference type="OrthoDB" id="369870at2"/>
<evidence type="ECO:0000256" key="3">
    <source>
        <dbReference type="ARBA" id="ARBA00022448"/>
    </source>
</evidence>
<comment type="similarity">
    <text evidence="2">Belongs to the EamA transporter family.</text>
</comment>
<dbReference type="RefSeq" id="WP_078809536.1">
    <property type="nucleotide sequence ID" value="NZ_FUWM01000007.1"/>
</dbReference>
<feature type="transmembrane region" description="Helical" evidence="8">
    <location>
        <begin position="243"/>
        <end position="262"/>
    </location>
</feature>
<evidence type="ECO:0000313" key="11">
    <source>
        <dbReference type="Proteomes" id="UP000190625"/>
    </source>
</evidence>
<dbReference type="SUPFAM" id="SSF103481">
    <property type="entry name" value="Multidrug resistance efflux transporter EmrE"/>
    <property type="match status" value="2"/>
</dbReference>
<feature type="transmembrane region" description="Helical" evidence="8">
    <location>
        <begin position="152"/>
        <end position="168"/>
    </location>
</feature>
<evidence type="ECO:0000256" key="1">
    <source>
        <dbReference type="ARBA" id="ARBA00004651"/>
    </source>
</evidence>
<dbReference type="PANTHER" id="PTHR22911:SF137">
    <property type="entry name" value="SOLUTE CARRIER FAMILY 35 MEMBER G2-RELATED"/>
    <property type="match status" value="1"/>
</dbReference>
<keyword evidence="7 8" id="KW-0472">Membrane</keyword>
<evidence type="ECO:0000313" key="10">
    <source>
        <dbReference type="EMBL" id="SJZ49840.1"/>
    </source>
</evidence>
<dbReference type="InterPro" id="IPR037185">
    <property type="entry name" value="EmrE-like"/>
</dbReference>
<evidence type="ECO:0000256" key="7">
    <source>
        <dbReference type="ARBA" id="ARBA00023136"/>
    </source>
</evidence>
<feature type="transmembrane region" description="Helical" evidence="8">
    <location>
        <begin position="77"/>
        <end position="94"/>
    </location>
</feature>
<feature type="transmembrane region" description="Helical" evidence="8">
    <location>
        <begin position="106"/>
        <end position="122"/>
    </location>
</feature>
<feature type="transmembrane region" description="Helical" evidence="8">
    <location>
        <begin position="180"/>
        <end position="197"/>
    </location>
</feature>
<keyword evidence="4" id="KW-1003">Cell membrane</keyword>
<dbReference type="GO" id="GO:0005886">
    <property type="term" value="C:plasma membrane"/>
    <property type="evidence" value="ECO:0007669"/>
    <property type="project" value="UniProtKB-SubCell"/>
</dbReference>
<dbReference type="PANTHER" id="PTHR22911">
    <property type="entry name" value="ACYL-MALONYL CONDENSING ENZYME-RELATED"/>
    <property type="match status" value="1"/>
</dbReference>
<dbReference type="Pfam" id="PF00892">
    <property type="entry name" value="EamA"/>
    <property type="match status" value="1"/>
</dbReference>
<evidence type="ECO:0000259" key="9">
    <source>
        <dbReference type="Pfam" id="PF00892"/>
    </source>
</evidence>
<feature type="transmembrane region" description="Helical" evidence="8">
    <location>
        <begin position="12"/>
        <end position="28"/>
    </location>
</feature>
<dbReference type="Proteomes" id="UP000190625">
    <property type="component" value="Unassembled WGS sequence"/>
</dbReference>
<dbReference type="InterPro" id="IPR000620">
    <property type="entry name" value="EamA_dom"/>
</dbReference>
<organism evidence="10 11">
    <name type="scientific">Selenihalanaerobacter shriftii</name>
    <dbReference type="NCBI Taxonomy" id="142842"/>
    <lineage>
        <taxon>Bacteria</taxon>
        <taxon>Bacillati</taxon>
        <taxon>Bacillota</taxon>
        <taxon>Clostridia</taxon>
        <taxon>Halanaerobiales</taxon>
        <taxon>Halobacteroidaceae</taxon>
        <taxon>Selenihalanaerobacter</taxon>
    </lineage>
</organism>
<reference evidence="11" key="1">
    <citation type="submission" date="2017-02" db="EMBL/GenBank/DDBJ databases">
        <authorList>
            <person name="Varghese N."/>
            <person name="Submissions S."/>
        </authorList>
    </citation>
    <scope>NUCLEOTIDE SEQUENCE [LARGE SCALE GENOMIC DNA]</scope>
    <source>
        <strain evidence="11">ATCC BAA-73</strain>
    </source>
</reference>
<dbReference type="InterPro" id="IPR004626">
    <property type="entry name" value="RarD"/>
</dbReference>
<proteinExistence type="inferred from homology"/>
<dbReference type="NCBIfam" id="TIGR00688">
    <property type="entry name" value="rarD"/>
    <property type="match status" value="1"/>
</dbReference>
<evidence type="ECO:0000256" key="2">
    <source>
        <dbReference type="ARBA" id="ARBA00007362"/>
    </source>
</evidence>
<accession>A0A1T4L5P0</accession>
<dbReference type="EMBL" id="FUWM01000007">
    <property type="protein sequence ID" value="SJZ49840.1"/>
    <property type="molecule type" value="Genomic_DNA"/>
</dbReference>
<keyword evidence="6 8" id="KW-1133">Transmembrane helix</keyword>
<feature type="transmembrane region" description="Helical" evidence="8">
    <location>
        <begin position="209"/>
        <end position="231"/>
    </location>
</feature>
<protein>
    <submittedName>
        <fullName evidence="10">Chloramphenicol-sensitive protein RarD</fullName>
    </submittedName>
</protein>